<dbReference type="Gene3D" id="3.30.2090.10">
    <property type="entry name" value="Multidrug efflux transporter AcrB TolC docking domain, DN and DC subdomains"/>
    <property type="match status" value="2"/>
</dbReference>
<dbReference type="SUPFAM" id="SSF82866">
    <property type="entry name" value="Multidrug efflux transporter AcrB transmembrane domain"/>
    <property type="match status" value="2"/>
</dbReference>
<evidence type="ECO:0000313" key="2">
    <source>
        <dbReference type="EMBL" id="PIV64611.1"/>
    </source>
</evidence>
<dbReference type="InterPro" id="IPR027463">
    <property type="entry name" value="AcrB_DN_DC_subdom"/>
</dbReference>
<dbReference type="Gene3D" id="1.20.1640.10">
    <property type="entry name" value="Multidrug efflux transporter AcrB transmembrane domain"/>
    <property type="match status" value="2"/>
</dbReference>
<sequence length="1029" mass="113513">MTISEFGIKKKITTYMVFLGLVLLGLISLFRLGLDLMPDIEIPSIMVITTYRGTGPEEIETSITEPIEAQMATVSNLDTLESSSKEGASIVTLKFDWGTNLEEAANEVRDKLGLAESQLPEAADKPFIFKFNMAMIPILMIGANAKESYPKLYDLLDDEVKKPLERIGGVAKVDIHGGLEREIQVSLNRQRLEAYQIPLSQIVSSLQAANLSWPGGHLKTGKLDYLVRTPEELKISEIRDVMIGNYHGNPVYLKDIAEVSDTFKEKSGEVYINQQPGVMLTVSKQSGTNTVQVANKVLKELPLLEKNLPPDVNLQTIYDSSNYIKLSVANLRNTLLIGGILVILIILFFLGSFRSALIVAVSIPISLILTFILMSGAGFTLNMVSLSSLGIAIGMVVDAAIVIFENIFRHRENKEGKIEAAISGANEVGTAVVASIASIIAIFVPLFFIGGFVGIMFHQLALCITFTLFASVLTALLLIPLLTTRFLHTIEEEKGVLSRFFRAGEGFFRRLERIYQNFLSWSLAHKKRMVFISSGIFLLGLLLIPLVGTEFIPEMDQGMMMFNIELPVGTRYEKTGKVAKAVEEIIRQKVPEKESTLVRWGRSSEKGGMGTLMGQEEISSTGMVMIKLVDKAKRRRIDKQIGQSLKPLFNFPEGEVRYQTEDPMASMVFGGRPLSLEIRGHSLEEGKKLAKEVAKILGKIKGVSDVEISRKEGSPELRVYIDREKVSHLGLSVFEVAKAIETAIAGTVATKYREGGEEYDIRVRVSEEGRKKPEDLAGLILPTQTGGKVRLSEVAQIKEETGPTAIARRDQERIIDVSGEIYGRDLGSVAAEAKGKFKNLKIPTDFGLSFKGGREEQQKSFQALAMAMLLGVVLVYMVMASQFESLLDPFIIMFALPFAMIGVVWTLLLTGQTLSLPSFLGLVMLGGIVMENGIVLISYINLMRRENNLYEAIKIGGSRRLRPILMTTFTTIFGLLPLTLARGEATEFFKPLAISVIGGLFVGTFVTLLFIPTLYAIFEERIKGSGLNN</sequence>
<dbReference type="Proteomes" id="UP000228886">
    <property type="component" value="Unassembled WGS sequence"/>
</dbReference>
<dbReference type="GO" id="GO:0005886">
    <property type="term" value="C:plasma membrane"/>
    <property type="evidence" value="ECO:0007669"/>
    <property type="project" value="TreeGrafter"/>
</dbReference>
<keyword evidence="1" id="KW-0812">Transmembrane</keyword>
<name>A0A2M7EA97_9BACT</name>
<dbReference type="PANTHER" id="PTHR32063">
    <property type="match status" value="1"/>
</dbReference>
<feature type="transmembrane region" description="Helical" evidence="1">
    <location>
        <begin position="428"/>
        <end position="449"/>
    </location>
</feature>
<feature type="transmembrane region" description="Helical" evidence="1">
    <location>
        <begin position="963"/>
        <end position="980"/>
    </location>
</feature>
<feature type="transmembrane region" description="Helical" evidence="1">
    <location>
        <begin position="331"/>
        <end position="350"/>
    </location>
</feature>
<feature type="transmembrane region" description="Helical" evidence="1">
    <location>
        <begin position="919"/>
        <end position="942"/>
    </location>
</feature>
<feature type="transmembrane region" description="Helical" evidence="1">
    <location>
        <begin position="12"/>
        <end position="34"/>
    </location>
</feature>
<feature type="transmembrane region" description="Helical" evidence="1">
    <location>
        <begin position="992"/>
        <end position="1018"/>
    </location>
</feature>
<dbReference type="GO" id="GO:0042910">
    <property type="term" value="F:xenobiotic transmembrane transporter activity"/>
    <property type="evidence" value="ECO:0007669"/>
    <property type="project" value="TreeGrafter"/>
</dbReference>
<dbReference type="PANTHER" id="PTHR32063:SF0">
    <property type="entry name" value="SWARMING MOTILITY PROTEIN SWRC"/>
    <property type="match status" value="1"/>
</dbReference>
<dbReference type="PRINTS" id="PR00702">
    <property type="entry name" value="ACRIFLAVINRP"/>
</dbReference>
<feature type="transmembrane region" description="Helical" evidence="1">
    <location>
        <begin position="886"/>
        <end position="907"/>
    </location>
</feature>
<dbReference type="InterPro" id="IPR001036">
    <property type="entry name" value="Acrflvin-R"/>
</dbReference>
<feature type="transmembrane region" description="Helical" evidence="1">
    <location>
        <begin position="529"/>
        <end position="548"/>
    </location>
</feature>
<dbReference type="SUPFAM" id="SSF82714">
    <property type="entry name" value="Multidrug efflux transporter AcrB TolC docking domain, DN and DC subdomains"/>
    <property type="match status" value="2"/>
</dbReference>
<accession>A0A2M7EA97</accession>
<dbReference type="SUPFAM" id="SSF82693">
    <property type="entry name" value="Multidrug efflux transporter AcrB pore domain, PN1, PN2, PC1 and PC2 subdomains"/>
    <property type="match status" value="3"/>
</dbReference>
<feature type="transmembrane region" description="Helical" evidence="1">
    <location>
        <begin position="861"/>
        <end position="879"/>
    </location>
</feature>
<protein>
    <recommendedName>
        <fullName evidence="4">AcrB/AcrD/AcrF family protein</fullName>
    </recommendedName>
</protein>
<dbReference type="Gene3D" id="3.30.70.1320">
    <property type="entry name" value="Multidrug efflux transporter AcrB pore domain like"/>
    <property type="match status" value="1"/>
</dbReference>
<gene>
    <name evidence="2" type="ORF">COS11_01310</name>
</gene>
<reference evidence="3" key="1">
    <citation type="submission" date="2017-09" db="EMBL/GenBank/DDBJ databases">
        <title>Depth-based differentiation of microbial function through sediment-hosted aquifers and enrichment of novel symbionts in the deep terrestrial subsurface.</title>
        <authorList>
            <person name="Probst A.J."/>
            <person name="Ladd B."/>
            <person name="Jarett J.K."/>
            <person name="Geller-Mcgrath D.E."/>
            <person name="Sieber C.M.K."/>
            <person name="Emerson J.B."/>
            <person name="Anantharaman K."/>
            <person name="Thomas B.C."/>
            <person name="Malmstrom R."/>
            <person name="Stieglmeier M."/>
            <person name="Klingl A."/>
            <person name="Woyke T."/>
            <person name="Ryan C.M."/>
            <person name="Banfield J.F."/>
        </authorList>
    </citation>
    <scope>NUCLEOTIDE SEQUENCE [LARGE SCALE GENOMIC DNA]</scope>
</reference>
<dbReference type="Gene3D" id="3.30.70.1430">
    <property type="entry name" value="Multidrug efflux transporter AcrB pore domain"/>
    <property type="match status" value="2"/>
</dbReference>
<feature type="transmembrane region" description="Helical" evidence="1">
    <location>
        <begin position="357"/>
        <end position="380"/>
    </location>
</feature>
<feature type="transmembrane region" description="Helical" evidence="1">
    <location>
        <begin position="386"/>
        <end position="408"/>
    </location>
</feature>
<comment type="caution">
    <text evidence="2">The sequence shown here is derived from an EMBL/GenBank/DDBJ whole genome shotgun (WGS) entry which is preliminary data.</text>
</comment>
<feature type="transmembrane region" description="Helical" evidence="1">
    <location>
        <begin position="455"/>
        <end position="479"/>
    </location>
</feature>
<evidence type="ECO:0008006" key="4">
    <source>
        <dbReference type="Google" id="ProtNLM"/>
    </source>
</evidence>
<dbReference type="AlphaFoldDB" id="A0A2M7EA97"/>
<keyword evidence="1" id="KW-0472">Membrane</keyword>
<proteinExistence type="predicted"/>
<evidence type="ECO:0000256" key="1">
    <source>
        <dbReference type="SAM" id="Phobius"/>
    </source>
</evidence>
<dbReference type="Pfam" id="PF00873">
    <property type="entry name" value="ACR_tran"/>
    <property type="match status" value="1"/>
</dbReference>
<dbReference type="EMBL" id="PETL01000065">
    <property type="protein sequence ID" value="PIV64611.1"/>
    <property type="molecule type" value="Genomic_DNA"/>
</dbReference>
<keyword evidence="1" id="KW-1133">Transmembrane helix</keyword>
<organism evidence="2 3">
    <name type="scientific">bacterium (Candidatus Ratteibacteria) CG01_land_8_20_14_3_00_40_19</name>
    <dbReference type="NCBI Taxonomy" id="2014290"/>
    <lineage>
        <taxon>Bacteria</taxon>
        <taxon>Candidatus Ratteibacteria</taxon>
    </lineage>
</organism>
<dbReference type="Gene3D" id="3.30.70.1440">
    <property type="entry name" value="Multidrug efflux transporter AcrB pore domain"/>
    <property type="match status" value="1"/>
</dbReference>
<evidence type="ECO:0000313" key="3">
    <source>
        <dbReference type="Proteomes" id="UP000228886"/>
    </source>
</evidence>